<organism evidence="2 3">
    <name type="scientific">Fulvivirga kasyanovii</name>
    <dbReference type="NCBI Taxonomy" id="396812"/>
    <lineage>
        <taxon>Bacteria</taxon>
        <taxon>Pseudomonadati</taxon>
        <taxon>Bacteroidota</taxon>
        <taxon>Cytophagia</taxon>
        <taxon>Cytophagales</taxon>
        <taxon>Fulvivirgaceae</taxon>
        <taxon>Fulvivirga</taxon>
    </lineage>
</organism>
<dbReference type="SUPFAM" id="SSF81301">
    <property type="entry name" value="Nucleotidyltransferase"/>
    <property type="match status" value="1"/>
</dbReference>
<comment type="caution">
    <text evidence="2">The sequence shown here is derived from an EMBL/GenBank/DDBJ whole genome shotgun (WGS) entry which is preliminary data.</text>
</comment>
<dbReference type="InterPro" id="IPR043519">
    <property type="entry name" value="NT_sf"/>
</dbReference>
<evidence type="ECO:0000313" key="2">
    <source>
        <dbReference type="EMBL" id="MTI26877.1"/>
    </source>
</evidence>
<accession>A0ABW9RT52</accession>
<dbReference type="Pfam" id="PF18765">
    <property type="entry name" value="Polbeta"/>
    <property type="match status" value="1"/>
</dbReference>
<evidence type="ECO:0000259" key="1">
    <source>
        <dbReference type="Pfam" id="PF18765"/>
    </source>
</evidence>
<feature type="domain" description="Polymerase beta nucleotidyltransferase" evidence="1">
    <location>
        <begin position="17"/>
        <end position="73"/>
    </location>
</feature>
<reference evidence="2 3" key="1">
    <citation type="submission" date="2019-02" db="EMBL/GenBank/DDBJ databases">
        <authorList>
            <person name="Goldberg S.R."/>
            <person name="Haltli B.A."/>
            <person name="Correa H."/>
            <person name="Russell K.G."/>
        </authorList>
    </citation>
    <scope>NUCLEOTIDE SEQUENCE [LARGE SCALE GENOMIC DNA]</scope>
    <source>
        <strain evidence="2 3">JCM 16186</strain>
    </source>
</reference>
<keyword evidence="3" id="KW-1185">Reference proteome</keyword>
<protein>
    <recommendedName>
        <fullName evidence="1">Polymerase beta nucleotidyltransferase domain-containing protein</fullName>
    </recommendedName>
</protein>
<proteinExistence type="predicted"/>
<dbReference type="EMBL" id="SMLW01000603">
    <property type="protein sequence ID" value="MTI26877.1"/>
    <property type="molecule type" value="Genomic_DNA"/>
</dbReference>
<gene>
    <name evidence="2" type="ORF">E1163_18115</name>
</gene>
<sequence>MTEIQYPTAQHRITVSRIENYFRNQQHVDTVLLVNSLAREKGTHDSDIDMAILVKPEVGGQTFSQIENAWLDFQATDKLLNDYKSSGRFAHIHLDIIDGNFEQEEWEDGVDANFFEVEIGNRLLYSKPLSREGDHFKSLKAQWLPYYDS</sequence>
<evidence type="ECO:0000313" key="3">
    <source>
        <dbReference type="Proteomes" id="UP000798808"/>
    </source>
</evidence>
<dbReference type="InterPro" id="IPR041633">
    <property type="entry name" value="Polbeta"/>
</dbReference>
<dbReference type="Proteomes" id="UP000798808">
    <property type="component" value="Unassembled WGS sequence"/>
</dbReference>
<feature type="non-terminal residue" evidence="2">
    <location>
        <position position="149"/>
    </location>
</feature>
<dbReference type="Gene3D" id="3.30.460.10">
    <property type="entry name" value="Beta Polymerase, domain 2"/>
    <property type="match status" value="1"/>
</dbReference>
<dbReference type="RefSeq" id="WP_155173886.1">
    <property type="nucleotide sequence ID" value="NZ_SMLW01000603.1"/>
</dbReference>
<name>A0ABW9RT52_9BACT</name>